<dbReference type="InterPro" id="IPR040758">
    <property type="entry name" value="PrmC_N"/>
</dbReference>
<dbReference type="PROSITE" id="PS00092">
    <property type="entry name" value="N6_MTASE"/>
    <property type="match status" value="1"/>
</dbReference>
<name>A0ABU9D8E1_9PROT</name>
<dbReference type="Proteomes" id="UP001446205">
    <property type="component" value="Unassembled WGS sequence"/>
</dbReference>
<dbReference type="GO" id="GO:0102559">
    <property type="term" value="F:peptide chain release factor N(5)-glutamine methyltransferase activity"/>
    <property type="evidence" value="ECO:0007669"/>
    <property type="project" value="UniProtKB-EC"/>
</dbReference>
<protein>
    <recommendedName>
        <fullName evidence="5">Release factor glutamine methyltransferase</fullName>
        <shortName evidence="5">RF MTase</shortName>
        <ecNumber evidence="5">2.1.1.297</ecNumber>
    </recommendedName>
    <alternativeName>
        <fullName evidence="5">N5-glutamine methyltransferase PrmC</fullName>
    </alternativeName>
    <alternativeName>
        <fullName evidence="5">Protein-(glutamine-N5) MTase PrmC</fullName>
    </alternativeName>
    <alternativeName>
        <fullName evidence="5">Protein-glutamine N-methyltransferase PrmC</fullName>
    </alternativeName>
</protein>
<dbReference type="Gene3D" id="1.10.8.10">
    <property type="entry name" value="DNA helicase RuvA subunit, C-terminal domain"/>
    <property type="match status" value="1"/>
</dbReference>
<evidence type="ECO:0000313" key="9">
    <source>
        <dbReference type="Proteomes" id="UP001446205"/>
    </source>
</evidence>
<dbReference type="SUPFAM" id="SSF53335">
    <property type="entry name" value="S-adenosyl-L-methionine-dependent methyltransferases"/>
    <property type="match status" value="1"/>
</dbReference>
<keyword evidence="9" id="KW-1185">Reference proteome</keyword>
<dbReference type="NCBIfam" id="TIGR00536">
    <property type="entry name" value="hemK_fam"/>
    <property type="match status" value="1"/>
</dbReference>
<feature type="binding site" evidence="5">
    <location>
        <position position="155"/>
    </location>
    <ligand>
        <name>S-adenosyl-L-methionine</name>
        <dbReference type="ChEBI" id="CHEBI:59789"/>
    </ligand>
</feature>
<dbReference type="NCBIfam" id="TIGR03534">
    <property type="entry name" value="RF_mod_PrmC"/>
    <property type="match status" value="1"/>
</dbReference>
<accession>A0ABU9D8E1</accession>
<dbReference type="InterPro" id="IPR007848">
    <property type="entry name" value="Small_mtfrase_dom"/>
</dbReference>
<gene>
    <name evidence="5 8" type="primary">prmC</name>
    <name evidence="8" type="ORF">WOB96_08380</name>
</gene>
<dbReference type="Pfam" id="PF05175">
    <property type="entry name" value="MTS"/>
    <property type="match status" value="1"/>
</dbReference>
<dbReference type="InterPro" id="IPR019874">
    <property type="entry name" value="RF_methyltr_PrmC"/>
</dbReference>
<proteinExistence type="inferred from homology"/>
<dbReference type="EMBL" id="JBBPCO010000007">
    <property type="protein sequence ID" value="MEK8089785.1"/>
    <property type="molecule type" value="Genomic_DNA"/>
</dbReference>
<comment type="function">
    <text evidence="5">Methylates the class 1 translation termination release factors RF1/PrfA and RF2/PrfB on the glutamine residue of the universally conserved GGQ motif.</text>
</comment>
<feature type="domain" description="Methyltransferase small" evidence="6">
    <location>
        <begin position="117"/>
        <end position="212"/>
    </location>
</feature>
<dbReference type="Pfam" id="PF17827">
    <property type="entry name" value="PrmC_N"/>
    <property type="match status" value="1"/>
</dbReference>
<reference evidence="8 9" key="1">
    <citation type="submission" date="2024-04" db="EMBL/GenBank/DDBJ databases">
        <authorList>
            <person name="Abashina T."/>
            <person name="Shaikin A."/>
        </authorList>
    </citation>
    <scope>NUCLEOTIDE SEQUENCE [LARGE SCALE GENOMIC DNA]</scope>
    <source>
        <strain evidence="8 9">AAFK</strain>
    </source>
</reference>
<evidence type="ECO:0000259" key="7">
    <source>
        <dbReference type="Pfam" id="PF17827"/>
    </source>
</evidence>
<dbReference type="EC" id="2.1.1.297" evidence="5"/>
<dbReference type="Gene3D" id="3.40.50.150">
    <property type="entry name" value="Vaccinia Virus protein VP39"/>
    <property type="match status" value="1"/>
</dbReference>
<dbReference type="InterPro" id="IPR002052">
    <property type="entry name" value="DNA_methylase_N6_adenine_CS"/>
</dbReference>
<dbReference type="RefSeq" id="WP_341370842.1">
    <property type="nucleotide sequence ID" value="NZ_JBBPCO010000007.1"/>
</dbReference>
<feature type="binding site" evidence="5">
    <location>
        <position position="198"/>
    </location>
    <ligand>
        <name>S-adenosyl-L-methionine</name>
        <dbReference type="ChEBI" id="CHEBI:59789"/>
    </ligand>
</feature>
<keyword evidence="1 5" id="KW-0489">Methyltransferase</keyword>
<keyword evidence="3 5" id="KW-0949">S-adenosyl-L-methionine</keyword>
<dbReference type="GO" id="GO:0032259">
    <property type="term" value="P:methylation"/>
    <property type="evidence" value="ECO:0007669"/>
    <property type="project" value="UniProtKB-KW"/>
</dbReference>
<dbReference type="CDD" id="cd02440">
    <property type="entry name" value="AdoMet_MTases"/>
    <property type="match status" value="1"/>
</dbReference>
<dbReference type="InterPro" id="IPR050320">
    <property type="entry name" value="N5-glutamine_MTase"/>
</dbReference>
<keyword evidence="2 5" id="KW-0808">Transferase</keyword>
<comment type="similarity">
    <text evidence="5">Belongs to the protein N5-glutamine methyltransferase family. PrmC subfamily.</text>
</comment>
<evidence type="ECO:0000259" key="6">
    <source>
        <dbReference type="Pfam" id="PF05175"/>
    </source>
</evidence>
<evidence type="ECO:0000256" key="4">
    <source>
        <dbReference type="ARBA" id="ARBA00048391"/>
    </source>
</evidence>
<sequence length="291" mass="31650">MPIPSRPAPTLSGPRIQDLQRQIQTLLAGISDVPRLEAELLLMQVLQVDRGFLLRESDQAAAPTIIARLEEMIAERLGGRPLAYLLGHWAFWNLELAVSPAVLIPRPDTEILVESALERLPPTFKGNILDLGTGSGAIALALARERPQARVFAVERSARALAVAQNNGQALGLSVRWLQGDWFAPLATDLRFDLIVSNPPYIAADDPHLNALQDEPLEALISGPDGLDALRHIIRTAPGHLEPGGHLLLEHGFEQGQAVRDLLTNTGYQQVQTRLDLGGRERVSGGQVPPQ</sequence>
<evidence type="ECO:0000256" key="1">
    <source>
        <dbReference type="ARBA" id="ARBA00022603"/>
    </source>
</evidence>
<evidence type="ECO:0000256" key="5">
    <source>
        <dbReference type="HAMAP-Rule" id="MF_02126"/>
    </source>
</evidence>
<comment type="catalytic activity">
    <reaction evidence="4 5">
        <text>L-glutaminyl-[peptide chain release factor] + S-adenosyl-L-methionine = N(5)-methyl-L-glutaminyl-[peptide chain release factor] + S-adenosyl-L-homocysteine + H(+)</text>
        <dbReference type="Rhea" id="RHEA:42896"/>
        <dbReference type="Rhea" id="RHEA-COMP:10271"/>
        <dbReference type="Rhea" id="RHEA-COMP:10272"/>
        <dbReference type="ChEBI" id="CHEBI:15378"/>
        <dbReference type="ChEBI" id="CHEBI:30011"/>
        <dbReference type="ChEBI" id="CHEBI:57856"/>
        <dbReference type="ChEBI" id="CHEBI:59789"/>
        <dbReference type="ChEBI" id="CHEBI:61891"/>
        <dbReference type="EC" id="2.1.1.297"/>
    </reaction>
</comment>
<feature type="domain" description="Release factor glutamine methyltransferase N-terminal" evidence="7">
    <location>
        <begin position="19"/>
        <end position="87"/>
    </location>
</feature>
<feature type="binding site" evidence="5">
    <location>
        <begin position="132"/>
        <end position="136"/>
    </location>
    <ligand>
        <name>S-adenosyl-L-methionine</name>
        <dbReference type="ChEBI" id="CHEBI:59789"/>
    </ligand>
</feature>
<evidence type="ECO:0000256" key="3">
    <source>
        <dbReference type="ARBA" id="ARBA00022691"/>
    </source>
</evidence>
<comment type="caution">
    <text evidence="8">The sequence shown here is derived from an EMBL/GenBank/DDBJ whole genome shotgun (WGS) entry which is preliminary data.</text>
</comment>
<dbReference type="PANTHER" id="PTHR18895">
    <property type="entry name" value="HEMK METHYLTRANSFERASE"/>
    <property type="match status" value="1"/>
</dbReference>
<dbReference type="PANTHER" id="PTHR18895:SF74">
    <property type="entry name" value="MTRF1L RELEASE FACTOR GLUTAMINE METHYLTRANSFERASE"/>
    <property type="match status" value="1"/>
</dbReference>
<evidence type="ECO:0000256" key="2">
    <source>
        <dbReference type="ARBA" id="ARBA00022679"/>
    </source>
</evidence>
<dbReference type="HAMAP" id="MF_02126">
    <property type="entry name" value="RF_methyltr_PrmC"/>
    <property type="match status" value="1"/>
</dbReference>
<dbReference type="InterPro" id="IPR029063">
    <property type="entry name" value="SAM-dependent_MTases_sf"/>
</dbReference>
<dbReference type="InterPro" id="IPR004556">
    <property type="entry name" value="HemK-like"/>
</dbReference>
<evidence type="ECO:0000313" key="8">
    <source>
        <dbReference type="EMBL" id="MEK8089785.1"/>
    </source>
</evidence>
<feature type="binding site" evidence="5">
    <location>
        <begin position="198"/>
        <end position="201"/>
    </location>
    <ligand>
        <name>substrate</name>
    </ligand>
</feature>
<feature type="binding site" evidence="5">
    <location>
        <position position="182"/>
    </location>
    <ligand>
        <name>S-adenosyl-L-methionine</name>
        <dbReference type="ChEBI" id="CHEBI:59789"/>
    </ligand>
</feature>
<organism evidence="8 9">
    <name type="scientific">Thermithiobacillus plumbiphilus</name>
    <dbReference type="NCBI Taxonomy" id="1729899"/>
    <lineage>
        <taxon>Bacteria</taxon>
        <taxon>Pseudomonadati</taxon>
        <taxon>Pseudomonadota</taxon>
        <taxon>Acidithiobacillia</taxon>
        <taxon>Acidithiobacillales</taxon>
        <taxon>Thermithiobacillaceae</taxon>
        <taxon>Thermithiobacillus</taxon>
    </lineage>
</organism>